<name>A0ABV7WDB6_9MICO</name>
<proteinExistence type="inferred from homology"/>
<organism evidence="4 5">
    <name type="scientific">Aquipuribacter hungaricus</name>
    <dbReference type="NCBI Taxonomy" id="545624"/>
    <lineage>
        <taxon>Bacteria</taxon>
        <taxon>Bacillati</taxon>
        <taxon>Actinomycetota</taxon>
        <taxon>Actinomycetes</taxon>
        <taxon>Micrococcales</taxon>
        <taxon>Intrasporangiaceae</taxon>
        <taxon>Aquipuribacter</taxon>
    </lineage>
</organism>
<feature type="transmembrane region" description="Helical" evidence="3">
    <location>
        <begin position="228"/>
        <end position="246"/>
    </location>
</feature>
<keyword evidence="5" id="KW-1185">Reference proteome</keyword>
<dbReference type="InterPro" id="IPR048254">
    <property type="entry name" value="CDP_ALCOHOL_P_TRANSF_CS"/>
</dbReference>
<evidence type="ECO:0000256" key="3">
    <source>
        <dbReference type="SAM" id="Phobius"/>
    </source>
</evidence>
<feature type="transmembrane region" description="Helical" evidence="3">
    <location>
        <begin position="204"/>
        <end position="222"/>
    </location>
</feature>
<feature type="transmembrane region" description="Helical" evidence="3">
    <location>
        <begin position="71"/>
        <end position="100"/>
    </location>
</feature>
<feature type="transmembrane region" description="Helical" evidence="3">
    <location>
        <begin position="149"/>
        <end position="168"/>
    </location>
</feature>
<keyword evidence="1 2" id="KW-0808">Transferase</keyword>
<comment type="similarity">
    <text evidence="2">Belongs to the CDP-alcohol phosphatidyltransferase class-I family.</text>
</comment>
<evidence type="ECO:0000313" key="5">
    <source>
        <dbReference type="Proteomes" id="UP001595685"/>
    </source>
</evidence>
<dbReference type="Pfam" id="PF01066">
    <property type="entry name" value="CDP-OH_P_transf"/>
    <property type="match status" value="1"/>
</dbReference>
<keyword evidence="3" id="KW-0472">Membrane</keyword>
<keyword evidence="3" id="KW-0812">Transmembrane</keyword>
<comment type="caution">
    <text evidence="4">The sequence shown here is derived from an EMBL/GenBank/DDBJ whole genome shotgun (WGS) entry which is preliminary data.</text>
</comment>
<dbReference type="InterPro" id="IPR043130">
    <property type="entry name" value="CDP-OH_PTrfase_TM_dom"/>
</dbReference>
<sequence>MTLTPERTHRPPAPSYRDAVSRLATAQKPGHGVPAYTRWPNRWLGRRLAAAAHVVGATPDQVTWASAAASLVGIVLVVAVPPSLWSAVVVTVLLLLGYALDSADGQLARLRGGGSPAGEWLDHVVDAVRLPLVHASLVVGFARWEGLPAWAPLVPLGFLVVAVVRFFAMMLTEQVLARAAAGRLRSEAPEPAAAGGRRPLLRSYVLLPVDFGVLALVFLLLASPLLLLLGYGLLFVINAAWLVLTLGRRYREVAALAAPSRGVS</sequence>
<keyword evidence="3" id="KW-1133">Transmembrane helix</keyword>
<accession>A0ABV7WDB6</accession>
<evidence type="ECO:0000313" key="4">
    <source>
        <dbReference type="EMBL" id="MFC3686877.1"/>
    </source>
</evidence>
<evidence type="ECO:0000256" key="2">
    <source>
        <dbReference type="RuleBase" id="RU003750"/>
    </source>
</evidence>
<reference evidence="5" key="1">
    <citation type="journal article" date="2019" name="Int. J. Syst. Evol. Microbiol.">
        <title>The Global Catalogue of Microorganisms (GCM) 10K type strain sequencing project: providing services to taxonomists for standard genome sequencing and annotation.</title>
        <authorList>
            <consortium name="The Broad Institute Genomics Platform"/>
            <consortium name="The Broad Institute Genome Sequencing Center for Infectious Disease"/>
            <person name="Wu L."/>
            <person name="Ma J."/>
        </authorList>
    </citation>
    <scope>NUCLEOTIDE SEQUENCE [LARGE SCALE GENOMIC DNA]</scope>
    <source>
        <strain evidence="5">NCAIM B.02333</strain>
    </source>
</reference>
<dbReference type="PROSITE" id="PS00379">
    <property type="entry name" value="CDP_ALCOHOL_P_TRANSF"/>
    <property type="match status" value="1"/>
</dbReference>
<dbReference type="InterPro" id="IPR000462">
    <property type="entry name" value="CDP-OH_P_trans"/>
</dbReference>
<evidence type="ECO:0000256" key="1">
    <source>
        <dbReference type="ARBA" id="ARBA00022679"/>
    </source>
</evidence>
<protein>
    <submittedName>
        <fullName evidence="4">CDP-alcohol phosphatidyltransferase family protein</fullName>
    </submittedName>
</protein>
<gene>
    <name evidence="4" type="ORF">ACFOLH_00810</name>
</gene>
<dbReference type="Gene3D" id="1.20.120.1760">
    <property type="match status" value="1"/>
</dbReference>
<dbReference type="EMBL" id="JBHRWW010000001">
    <property type="protein sequence ID" value="MFC3686877.1"/>
    <property type="molecule type" value="Genomic_DNA"/>
</dbReference>
<dbReference type="Proteomes" id="UP001595685">
    <property type="component" value="Unassembled WGS sequence"/>
</dbReference>
<dbReference type="RefSeq" id="WP_340295321.1">
    <property type="nucleotide sequence ID" value="NZ_JBBEOI010000228.1"/>
</dbReference>